<reference evidence="2 3" key="1">
    <citation type="journal article" date="2012" name="J. Bacteriol.">
        <title>Genome sequence of the soybean symbiont Sinorhizobium fredii HH103.</title>
        <authorList>
            <person name="Weidner S."/>
            <person name="Becker A."/>
            <person name="Bonilla I."/>
            <person name="Jaenicke S."/>
            <person name="Lloret J."/>
            <person name="Margaret I."/>
            <person name="Puhler A."/>
            <person name="Ruiz-Sainz J.E."/>
            <person name="Schneiker-Bekel S."/>
            <person name="Szczepanowski R."/>
            <person name="Vinardell J.M."/>
            <person name="Zehner S."/>
            <person name="Gottfert M."/>
        </authorList>
    </citation>
    <scope>NUCLEOTIDE SEQUENCE [LARGE SCALE GENOMIC DNA]</scope>
    <source>
        <strain evidence="2 3">HH103</strain>
    </source>
</reference>
<dbReference type="HOGENOM" id="CLU_2261527_0_0_5"/>
<evidence type="ECO:0000313" key="3">
    <source>
        <dbReference type="Proteomes" id="UP000007735"/>
    </source>
</evidence>
<dbReference type="AlphaFoldDB" id="G9AAV6"/>
<feature type="region of interest" description="Disordered" evidence="1">
    <location>
        <begin position="1"/>
        <end position="34"/>
    </location>
</feature>
<evidence type="ECO:0000256" key="1">
    <source>
        <dbReference type="SAM" id="MobiDB-lite"/>
    </source>
</evidence>
<proteinExistence type="predicted"/>
<sequence length="103" mass="11372">MTSERRVRINGLPRGRRRAPASTVNRPASGAPGRRMLSALDGYRGIDEVISPETAAFACVLCWDRATWRIPDTAIDTTRTAIVAPRPDLIIPCPPRKPDLPLR</sequence>
<dbReference type="KEGG" id="sfh:SFHH103_00232"/>
<dbReference type="STRING" id="1117943.SFHH103_00232"/>
<dbReference type="EMBL" id="HE616890">
    <property type="protein sequence ID" value="CCE94736.1"/>
    <property type="molecule type" value="Genomic_DNA"/>
</dbReference>
<accession>G9AAV6</accession>
<dbReference type="Proteomes" id="UP000007735">
    <property type="component" value="Chromosome"/>
</dbReference>
<gene>
    <name evidence="2" type="ordered locus">SFHH103_00232</name>
</gene>
<protein>
    <submittedName>
        <fullName evidence="2">Uncharacterized protein</fullName>
    </submittedName>
</protein>
<name>G9AAV6_SINF1</name>
<evidence type="ECO:0000313" key="2">
    <source>
        <dbReference type="EMBL" id="CCE94736.1"/>
    </source>
</evidence>
<organism evidence="2 3">
    <name type="scientific">Sinorhizobium fredii (strain HH103)</name>
    <dbReference type="NCBI Taxonomy" id="1117943"/>
    <lineage>
        <taxon>Bacteria</taxon>
        <taxon>Pseudomonadati</taxon>
        <taxon>Pseudomonadota</taxon>
        <taxon>Alphaproteobacteria</taxon>
        <taxon>Hyphomicrobiales</taxon>
        <taxon>Rhizobiaceae</taxon>
        <taxon>Sinorhizobium/Ensifer group</taxon>
        <taxon>Sinorhizobium</taxon>
    </lineage>
</organism>